<dbReference type="Proteomes" id="UP001185092">
    <property type="component" value="Unassembled WGS sequence"/>
</dbReference>
<evidence type="ECO:0000313" key="3">
    <source>
        <dbReference type="Proteomes" id="UP001185092"/>
    </source>
</evidence>
<dbReference type="Pfam" id="PF11751">
    <property type="entry name" value="PorP_SprF"/>
    <property type="match status" value="1"/>
</dbReference>
<organism evidence="2 3">
    <name type="scientific">Aureibacter tunicatorum</name>
    <dbReference type="NCBI Taxonomy" id="866807"/>
    <lineage>
        <taxon>Bacteria</taxon>
        <taxon>Pseudomonadati</taxon>
        <taxon>Bacteroidota</taxon>
        <taxon>Cytophagia</taxon>
        <taxon>Cytophagales</taxon>
        <taxon>Persicobacteraceae</taxon>
        <taxon>Aureibacter</taxon>
    </lineage>
</organism>
<gene>
    <name evidence="2" type="ORF">HNQ88_002758</name>
</gene>
<dbReference type="EMBL" id="JAVDQD010000003">
    <property type="protein sequence ID" value="MDR6239710.1"/>
    <property type="molecule type" value="Genomic_DNA"/>
</dbReference>
<accession>A0AAE4BT93</accession>
<keyword evidence="3" id="KW-1185">Reference proteome</keyword>
<comment type="caution">
    <text evidence="2">The sequence shown here is derived from an EMBL/GenBank/DDBJ whole genome shotgun (WGS) entry which is preliminary data.</text>
</comment>
<dbReference type="RefSeq" id="WP_309939458.1">
    <property type="nucleotide sequence ID" value="NZ_AP025305.1"/>
</dbReference>
<evidence type="ECO:0000313" key="2">
    <source>
        <dbReference type="EMBL" id="MDR6239710.1"/>
    </source>
</evidence>
<proteinExistence type="predicted"/>
<sequence length="323" mass="36819">MKYFYKIYFFVFIATLFVSAQAYGQRDKLFTQYWVYPTYLNPAFAGSSHKGQIGLGGRKQWTGIEKAPESYILSGNVFLKRYNLGLGLTFDGYQAGPEQRNEFALDVAYHLALRENLTLSFGVKGSLLQYQLALSDLDVPNPDPGLEQDVASGVAPNFGAGIYLYSPQFYIGLSVPSFYSQKVENGEYLGDFNPDFFRYYLMAGFKAELTARMKLITATIFAYDMTDESLRFDVGAYFVYNEKLWFGPSYRHNSSINIVLQYGISENLRLGYSYDIATTSLRANQSGSHEISLLYNFDMPEPKIRKRGPSIPTNRKVMPRFRF</sequence>
<protein>
    <submittedName>
        <fullName evidence="2">Type IX secretion system PorP/SprF family membrane protein</fullName>
    </submittedName>
</protein>
<keyword evidence="1" id="KW-0732">Signal</keyword>
<reference evidence="2" key="1">
    <citation type="submission" date="2023-07" db="EMBL/GenBank/DDBJ databases">
        <title>Genomic Encyclopedia of Type Strains, Phase IV (KMG-IV): sequencing the most valuable type-strain genomes for metagenomic binning, comparative biology and taxonomic classification.</title>
        <authorList>
            <person name="Goeker M."/>
        </authorList>
    </citation>
    <scope>NUCLEOTIDE SEQUENCE</scope>
    <source>
        <strain evidence="2">DSM 26174</strain>
    </source>
</reference>
<feature type="signal peptide" evidence="1">
    <location>
        <begin position="1"/>
        <end position="22"/>
    </location>
</feature>
<feature type="chain" id="PRO_5042095486" evidence="1">
    <location>
        <begin position="23"/>
        <end position="323"/>
    </location>
</feature>
<dbReference type="AlphaFoldDB" id="A0AAE4BT93"/>
<dbReference type="NCBIfam" id="TIGR03519">
    <property type="entry name" value="T9SS_PorP_fam"/>
    <property type="match status" value="1"/>
</dbReference>
<evidence type="ECO:0000256" key="1">
    <source>
        <dbReference type="SAM" id="SignalP"/>
    </source>
</evidence>
<name>A0AAE4BT93_9BACT</name>
<dbReference type="InterPro" id="IPR019861">
    <property type="entry name" value="PorP/SprF_Bacteroidetes"/>
</dbReference>